<evidence type="ECO:0000256" key="4">
    <source>
        <dbReference type="ARBA" id="ARBA00023034"/>
    </source>
</evidence>
<gene>
    <name evidence="10" type="ORF">EB796_017975</name>
</gene>
<comment type="caution">
    <text evidence="10">The sequence shown here is derived from an EMBL/GenBank/DDBJ whole genome shotgun (WGS) entry which is preliminary data.</text>
</comment>
<dbReference type="OrthoDB" id="248903at2759"/>
<dbReference type="AlphaFoldDB" id="A0A7J7JBS5"/>
<organism evidence="10 11">
    <name type="scientific">Bugula neritina</name>
    <name type="common">Brown bryozoan</name>
    <name type="synonym">Sertularia neritina</name>
    <dbReference type="NCBI Taxonomy" id="10212"/>
    <lineage>
        <taxon>Eukaryota</taxon>
        <taxon>Metazoa</taxon>
        <taxon>Spiralia</taxon>
        <taxon>Lophotrochozoa</taxon>
        <taxon>Bryozoa</taxon>
        <taxon>Gymnolaemata</taxon>
        <taxon>Cheilostomatida</taxon>
        <taxon>Flustrina</taxon>
        <taxon>Buguloidea</taxon>
        <taxon>Bugulidae</taxon>
        <taxon>Bugula</taxon>
    </lineage>
</organism>
<evidence type="ECO:0000313" key="10">
    <source>
        <dbReference type="EMBL" id="KAF6023709.1"/>
    </source>
</evidence>
<dbReference type="PANTHER" id="PTHR13815">
    <property type="entry name" value="GOLGIN-84"/>
    <property type="match status" value="1"/>
</dbReference>
<feature type="region of interest" description="Disordered" evidence="8">
    <location>
        <begin position="239"/>
        <end position="258"/>
    </location>
</feature>
<evidence type="ECO:0000256" key="8">
    <source>
        <dbReference type="SAM" id="MobiDB-lite"/>
    </source>
</evidence>
<dbReference type="GO" id="GO:0000139">
    <property type="term" value="C:Golgi membrane"/>
    <property type="evidence" value="ECO:0007669"/>
    <property type="project" value="UniProtKB-SubCell"/>
</dbReference>
<sequence length="258" mass="30008">MKECGVEGVDGELSSDINAEMEQEKIMLRQELQQSSALVESLRMEVQDLETQLQADHDESRQTIDNLEDKLSQTQSRYSGLEQELRQKDEEMKYTQEQSVLQKTTLQQQITDRDVEIDKLRNQVMSKKLSTASESELETRLHQLTENLIEKQTTTVFVGEEDGMRHRPNLPSFLKESPTDPEFARKVKRAANTIDRFSIRLGVFLRRYPIARVFVIIYMLLLHLWTMIVLLTYQPEMHGSEHSHMPVPLDHVPKDLPT</sequence>
<comment type="subcellular location">
    <subcellularLocation>
        <location evidence="1">Golgi apparatus membrane</location>
        <topology evidence="1">Single-pass type IV membrane protein</topology>
    </subcellularLocation>
</comment>
<evidence type="ECO:0000256" key="7">
    <source>
        <dbReference type="SAM" id="Coils"/>
    </source>
</evidence>
<keyword evidence="3 9" id="KW-1133">Transmembrane helix</keyword>
<name>A0A7J7JBS5_BUGNE</name>
<dbReference type="GO" id="GO:0000301">
    <property type="term" value="P:retrograde transport, vesicle recycling within Golgi"/>
    <property type="evidence" value="ECO:0007669"/>
    <property type="project" value="TreeGrafter"/>
</dbReference>
<keyword evidence="6 9" id="KW-0472">Membrane</keyword>
<evidence type="ECO:0000256" key="1">
    <source>
        <dbReference type="ARBA" id="ARBA00004409"/>
    </source>
</evidence>
<dbReference type="Proteomes" id="UP000593567">
    <property type="component" value="Unassembled WGS sequence"/>
</dbReference>
<keyword evidence="2 9" id="KW-0812">Transmembrane</keyword>
<dbReference type="GO" id="GO:0031985">
    <property type="term" value="C:Golgi cisterna"/>
    <property type="evidence" value="ECO:0007669"/>
    <property type="project" value="TreeGrafter"/>
</dbReference>
<evidence type="ECO:0000256" key="3">
    <source>
        <dbReference type="ARBA" id="ARBA00022989"/>
    </source>
</evidence>
<dbReference type="Pfam" id="PF09787">
    <property type="entry name" value="Golgin_A5"/>
    <property type="match status" value="2"/>
</dbReference>
<feature type="transmembrane region" description="Helical" evidence="9">
    <location>
        <begin position="210"/>
        <end position="233"/>
    </location>
</feature>
<keyword evidence="5 7" id="KW-0175">Coiled coil</keyword>
<keyword evidence="4" id="KW-0333">Golgi apparatus</keyword>
<evidence type="ECO:0000256" key="9">
    <source>
        <dbReference type="SAM" id="Phobius"/>
    </source>
</evidence>
<reference evidence="10" key="1">
    <citation type="submission" date="2020-06" db="EMBL/GenBank/DDBJ databases">
        <title>Draft genome of Bugula neritina, a colonial animal packing powerful symbionts and potential medicines.</title>
        <authorList>
            <person name="Rayko M."/>
        </authorList>
    </citation>
    <scope>NUCLEOTIDE SEQUENCE [LARGE SCALE GENOMIC DNA]</scope>
    <source>
        <strain evidence="10">Kwan_BN1</strain>
    </source>
</reference>
<evidence type="ECO:0000256" key="5">
    <source>
        <dbReference type="ARBA" id="ARBA00023054"/>
    </source>
</evidence>
<dbReference type="InterPro" id="IPR019177">
    <property type="entry name" value="Golgin_subfamily_A_member_5"/>
</dbReference>
<dbReference type="EMBL" id="VXIV02002674">
    <property type="protein sequence ID" value="KAF6023709.1"/>
    <property type="molecule type" value="Genomic_DNA"/>
</dbReference>
<evidence type="ECO:0000256" key="2">
    <source>
        <dbReference type="ARBA" id="ARBA00022692"/>
    </source>
</evidence>
<evidence type="ECO:0000313" key="11">
    <source>
        <dbReference type="Proteomes" id="UP000593567"/>
    </source>
</evidence>
<protein>
    <submittedName>
        <fullName evidence="10">GOLGA5</fullName>
    </submittedName>
</protein>
<dbReference type="GO" id="GO:0007030">
    <property type="term" value="P:Golgi organization"/>
    <property type="evidence" value="ECO:0007669"/>
    <property type="project" value="InterPro"/>
</dbReference>
<feature type="coiled-coil region" evidence="7">
    <location>
        <begin position="18"/>
        <end position="98"/>
    </location>
</feature>
<dbReference type="PANTHER" id="PTHR13815:SF7">
    <property type="entry name" value="GOLGIN SUBFAMILY A MEMBER 5"/>
    <property type="match status" value="1"/>
</dbReference>
<evidence type="ECO:0000256" key="6">
    <source>
        <dbReference type="ARBA" id="ARBA00023136"/>
    </source>
</evidence>
<accession>A0A7J7JBS5</accession>
<keyword evidence="11" id="KW-1185">Reference proteome</keyword>
<proteinExistence type="predicted"/>